<protein>
    <submittedName>
        <fullName evidence="1">Uncharacterized protein</fullName>
    </submittedName>
</protein>
<dbReference type="Proteomes" id="UP000620366">
    <property type="component" value="Unassembled WGS sequence"/>
</dbReference>
<sequence>MAVSHAGPAGALTYDGRAERAGVSRAAGKSRAAGAVDTAVTRAEVCGCCGREIPDGEDWYRQGGRTICERCLALLAEEAGEQEKLRFVTGREADFHLWYRFGIREWDRSRTGELLGILREGFEAQRAAGQPTARADLDDYCLSSCAVEFTDAFRRAHGIQRGGAA</sequence>
<dbReference type="EMBL" id="JACRSP010000005">
    <property type="protein sequence ID" value="MBC8537050.1"/>
    <property type="molecule type" value="Genomic_DNA"/>
</dbReference>
<evidence type="ECO:0000313" key="2">
    <source>
        <dbReference type="Proteomes" id="UP000620366"/>
    </source>
</evidence>
<proteinExistence type="predicted"/>
<reference evidence="1" key="1">
    <citation type="submission" date="2020-08" db="EMBL/GenBank/DDBJ databases">
        <title>Genome public.</title>
        <authorList>
            <person name="Liu C."/>
            <person name="Sun Q."/>
        </authorList>
    </citation>
    <scope>NUCLEOTIDE SEQUENCE</scope>
    <source>
        <strain evidence="1">BX7</strain>
    </source>
</reference>
<gene>
    <name evidence="1" type="ORF">H8695_10165</name>
</gene>
<name>A0A926HVJ4_9FIRM</name>
<organism evidence="1 2">
    <name type="scientific">Feifania hominis</name>
    <dbReference type="NCBI Taxonomy" id="2763660"/>
    <lineage>
        <taxon>Bacteria</taxon>
        <taxon>Bacillati</taxon>
        <taxon>Bacillota</taxon>
        <taxon>Clostridia</taxon>
        <taxon>Eubacteriales</taxon>
        <taxon>Feifaniaceae</taxon>
        <taxon>Feifania</taxon>
    </lineage>
</organism>
<accession>A0A926HVJ4</accession>
<dbReference type="AlphaFoldDB" id="A0A926HVJ4"/>
<dbReference type="RefSeq" id="WP_249301262.1">
    <property type="nucleotide sequence ID" value="NZ_JACRSP010000005.1"/>
</dbReference>
<comment type="caution">
    <text evidence="1">The sequence shown here is derived from an EMBL/GenBank/DDBJ whole genome shotgun (WGS) entry which is preliminary data.</text>
</comment>
<keyword evidence="2" id="KW-1185">Reference proteome</keyword>
<evidence type="ECO:0000313" key="1">
    <source>
        <dbReference type="EMBL" id="MBC8537050.1"/>
    </source>
</evidence>